<name>A0A4X1TAN6_PIG</name>
<evidence type="ECO:0000256" key="1">
    <source>
        <dbReference type="SAM" id="SignalP"/>
    </source>
</evidence>
<dbReference type="AlphaFoldDB" id="A0A4X1TAN6"/>
<keyword evidence="1" id="KW-0732">Signal</keyword>
<sequence>MYRSLLFTGYALVIQNLLTSTCNGIKGEDGLFFCLVGDDRPGNDKSKGKFHNNFKLSISYLIKNTITNTTKAWIATVFLPESVEDDRPFIKLISRI</sequence>
<protein>
    <recommendedName>
        <fullName evidence="4">Secreted protein</fullName>
    </recommendedName>
</protein>
<accession>A0A4X1TAN6</accession>
<evidence type="ECO:0008006" key="4">
    <source>
        <dbReference type="Google" id="ProtNLM"/>
    </source>
</evidence>
<feature type="chain" id="PRO_5021335123" description="Secreted protein" evidence="1">
    <location>
        <begin position="25"/>
        <end position="96"/>
    </location>
</feature>
<dbReference type="Ensembl" id="ENSSSCT00070015007.1">
    <property type="protein sequence ID" value="ENSSSCP00070012416.1"/>
    <property type="gene ID" value="ENSSSCG00070007764.1"/>
</dbReference>
<reference evidence="2 3" key="1">
    <citation type="submission" date="2017-08" db="EMBL/GenBank/DDBJ databases">
        <title>USMARCv1.0.</title>
        <authorList>
            <person name="Hannum G.I."/>
            <person name="Koren S."/>
            <person name="Schroeder S.G."/>
            <person name="Chin S.C."/>
            <person name="Nonneman D.J."/>
            <person name="Becker S.A."/>
            <person name="Rosen B.D."/>
            <person name="Bickhart D.M."/>
            <person name="Putnam N.H."/>
            <person name="Green R.E."/>
            <person name="Tuggle C.K."/>
            <person name="Liu H."/>
            <person name="Rohrer G.A."/>
            <person name="Warr A."/>
            <person name="Hall R."/>
            <person name="Kim K."/>
            <person name="Hume D.A."/>
            <person name="Talbot R."/>
            <person name="Chow W."/>
            <person name="Howe K."/>
            <person name="Schwartz A.S."/>
            <person name="Watson M."/>
            <person name="Archibald A.L."/>
            <person name="Phillippy A.M."/>
            <person name="Smith T.P.L."/>
        </authorList>
    </citation>
    <scope>NUCLEOTIDE SEQUENCE [LARGE SCALE GENOMIC DNA]</scope>
</reference>
<evidence type="ECO:0000313" key="2">
    <source>
        <dbReference type="Ensembl" id="ENSSSCP00070012416.1"/>
    </source>
</evidence>
<feature type="signal peptide" evidence="1">
    <location>
        <begin position="1"/>
        <end position="24"/>
    </location>
</feature>
<evidence type="ECO:0000313" key="3">
    <source>
        <dbReference type="Proteomes" id="UP000314985"/>
    </source>
</evidence>
<dbReference type="Proteomes" id="UP000314985">
    <property type="component" value="Chromosome 10"/>
</dbReference>
<organism evidence="2 3">
    <name type="scientific">Sus scrofa</name>
    <name type="common">Pig</name>
    <dbReference type="NCBI Taxonomy" id="9823"/>
    <lineage>
        <taxon>Eukaryota</taxon>
        <taxon>Metazoa</taxon>
        <taxon>Chordata</taxon>
        <taxon>Craniata</taxon>
        <taxon>Vertebrata</taxon>
        <taxon>Euteleostomi</taxon>
        <taxon>Mammalia</taxon>
        <taxon>Eutheria</taxon>
        <taxon>Laurasiatheria</taxon>
        <taxon>Artiodactyla</taxon>
        <taxon>Suina</taxon>
        <taxon>Suidae</taxon>
        <taxon>Sus</taxon>
    </lineage>
</organism>
<proteinExistence type="predicted"/>
<reference evidence="2" key="2">
    <citation type="submission" date="2025-08" db="UniProtKB">
        <authorList>
            <consortium name="Ensembl"/>
        </authorList>
    </citation>
    <scope>IDENTIFICATION</scope>
</reference>